<dbReference type="AlphaFoldDB" id="A0A6J4GZF0"/>
<evidence type="ECO:0000313" key="3">
    <source>
        <dbReference type="Proteomes" id="UP000479938"/>
    </source>
</evidence>
<dbReference type="Pfam" id="PF00535">
    <property type="entry name" value="Glycos_transf_2"/>
    <property type="match status" value="1"/>
</dbReference>
<reference evidence="2 3" key="1">
    <citation type="submission" date="2020-02" db="EMBL/GenBank/DDBJ databases">
        <authorList>
            <person name="Criscuolo A."/>
        </authorList>
    </citation>
    <scope>NUCLEOTIDE SEQUENCE [LARGE SCALE GENOMIC DNA]</scope>
    <source>
        <strain evidence="2">CIP105534</strain>
    </source>
</reference>
<dbReference type="Gene3D" id="3.90.550.10">
    <property type="entry name" value="Spore Coat Polysaccharide Biosynthesis Protein SpsA, Chain A"/>
    <property type="match status" value="1"/>
</dbReference>
<sequence length="328" mass="38285">MRKGVNPEKFKGEKNTRSMHRIIVVFFIPNIFDDYYKESLNVLDACLESITNTINFETTSITLINNNSVTDVNSVINKYLDKGQIDKYVRYSENKGKVYAVMNEIRGIYEPFVTVSDADVLFIKGWEKAIFNVYRNFERSGVVAPLPCPNLAFNHNNTAFFDTILSLKIKKDKIVSDKDCDIYLEGLGNDSLLNRNNRSFNWRTHQYYLKRNNEVAILGAGHFVATYRTALINKSNSFPVFKFFNGYEDKFIDNKADKKGYYRLSLHKTFAYHIGNRLDKNVTTFKELEGEYVEIEDFKELQISLKKRFTPFYLRSLVFRIIKKIAKL</sequence>
<name>A0A6J4GZF0_9FLAO</name>
<protein>
    <recommendedName>
        <fullName evidence="1">Glycosyltransferase 2-like domain-containing protein</fullName>
    </recommendedName>
</protein>
<evidence type="ECO:0000259" key="1">
    <source>
        <dbReference type="Pfam" id="PF00535"/>
    </source>
</evidence>
<dbReference type="EMBL" id="CADCSU010000217">
    <property type="protein sequence ID" value="CAA9203678.1"/>
    <property type="molecule type" value="Genomic_DNA"/>
</dbReference>
<gene>
    <name evidence="2" type="ORF">FLA105534_04858</name>
</gene>
<dbReference type="SUPFAM" id="SSF53448">
    <property type="entry name" value="Nucleotide-diphospho-sugar transferases"/>
    <property type="match status" value="1"/>
</dbReference>
<feature type="domain" description="Glycosyltransferase 2-like" evidence="1">
    <location>
        <begin position="36"/>
        <end position="157"/>
    </location>
</feature>
<organism evidence="2 3">
    <name type="scientific">Flavobacterium bizetiae</name>
    <dbReference type="NCBI Taxonomy" id="2704140"/>
    <lineage>
        <taxon>Bacteria</taxon>
        <taxon>Pseudomonadati</taxon>
        <taxon>Bacteroidota</taxon>
        <taxon>Flavobacteriia</taxon>
        <taxon>Flavobacteriales</taxon>
        <taxon>Flavobacteriaceae</taxon>
        <taxon>Flavobacterium</taxon>
    </lineage>
</organism>
<proteinExistence type="predicted"/>
<dbReference type="RefSeq" id="WP_173973304.1">
    <property type="nucleotide sequence ID" value="NZ_CADCSU010000217.1"/>
</dbReference>
<keyword evidence="3" id="KW-1185">Reference proteome</keyword>
<evidence type="ECO:0000313" key="2">
    <source>
        <dbReference type="EMBL" id="CAA9203678.1"/>
    </source>
</evidence>
<dbReference type="Proteomes" id="UP000479938">
    <property type="component" value="Unassembled WGS sequence"/>
</dbReference>
<dbReference type="CDD" id="cd00761">
    <property type="entry name" value="Glyco_tranf_GTA_type"/>
    <property type="match status" value="1"/>
</dbReference>
<dbReference type="InterPro" id="IPR001173">
    <property type="entry name" value="Glyco_trans_2-like"/>
</dbReference>
<accession>A0A6J4GZF0</accession>
<dbReference type="InterPro" id="IPR029044">
    <property type="entry name" value="Nucleotide-diphossugar_trans"/>
</dbReference>